<dbReference type="InterPro" id="IPR001254">
    <property type="entry name" value="Trypsin_dom"/>
</dbReference>
<dbReference type="InterPro" id="IPR018114">
    <property type="entry name" value="TRYPSIN_HIS"/>
</dbReference>
<dbReference type="SUPFAM" id="SSF50494">
    <property type="entry name" value="Trypsin-like serine proteases"/>
    <property type="match status" value="1"/>
</dbReference>
<dbReference type="EMBL" id="CAXKWB010007101">
    <property type="protein sequence ID" value="CAL4085612.1"/>
    <property type="molecule type" value="Genomic_DNA"/>
</dbReference>
<organism evidence="6 7">
    <name type="scientific">Meganyctiphanes norvegica</name>
    <name type="common">Northern krill</name>
    <name type="synonym">Thysanopoda norvegica</name>
    <dbReference type="NCBI Taxonomy" id="48144"/>
    <lineage>
        <taxon>Eukaryota</taxon>
        <taxon>Metazoa</taxon>
        <taxon>Ecdysozoa</taxon>
        <taxon>Arthropoda</taxon>
        <taxon>Crustacea</taxon>
        <taxon>Multicrustacea</taxon>
        <taxon>Malacostraca</taxon>
        <taxon>Eumalacostraca</taxon>
        <taxon>Eucarida</taxon>
        <taxon>Euphausiacea</taxon>
        <taxon>Euphausiidae</taxon>
        <taxon>Meganyctiphanes</taxon>
    </lineage>
</organism>
<keyword evidence="3" id="KW-0720">Serine protease</keyword>
<dbReference type="Proteomes" id="UP001497623">
    <property type="component" value="Unassembled WGS sequence"/>
</dbReference>
<dbReference type="InterPro" id="IPR002350">
    <property type="entry name" value="Kazal_dom"/>
</dbReference>
<dbReference type="Pfam" id="PF07648">
    <property type="entry name" value="Kazal_2"/>
    <property type="match status" value="1"/>
</dbReference>
<dbReference type="PROSITE" id="PS50240">
    <property type="entry name" value="TRYPSIN_DOM"/>
    <property type="match status" value="1"/>
</dbReference>
<reference evidence="6 7" key="1">
    <citation type="submission" date="2024-05" db="EMBL/GenBank/DDBJ databases">
        <authorList>
            <person name="Wallberg A."/>
        </authorList>
    </citation>
    <scope>NUCLEOTIDE SEQUENCE [LARGE SCALE GENOMIC DNA]</scope>
</reference>
<name>A0AAV2QHB0_MEGNR</name>
<feature type="domain" description="Peptidase S1" evidence="4">
    <location>
        <begin position="1"/>
        <end position="253"/>
    </location>
</feature>
<proteinExistence type="inferred from homology"/>
<evidence type="ECO:0000256" key="3">
    <source>
        <dbReference type="RuleBase" id="RU363034"/>
    </source>
</evidence>
<dbReference type="CDD" id="cd00190">
    <property type="entry name" value="Tryp_SPc"/>
    <property type="match status" value="1"/>
</dbReference>
<feature type="domain" description="Kazal-like" evidence="5">
    <location>
        <begin position="274"/>
        <end position="327"/>
    </location>
</feature>
<comment type="similarity">
    <text evidence="2">Belongs to the peptidase S1 family. CLIP subfamily.</text>
</comment>
<feature type="non-terminal residue" evidence="6">
    <location>
        <position position="388"/>
    </location>
</feature>
<dbReference type="CDD" id="cd00104">
    <property type="entry name" value="KAZAL_FS"/>
    <property type="match status" value="1"/>
</dbReference>
<dbReference type="InterPro" id="IPR036058">
    <property type="entry name" value="Kazal_dom_sf"/>
</dbReference>
<dbReference type="SMART" id="SM00280">
    <property type="entry name" value="KAZAL"/>
    <property type="match status" value="1"/>
</dbReference>
<evidence type="ECO:0000313" key="7">
    <source>
        <dbReference type="Proteomes" id="UP001497623"/>
    </source>
</evidence>
<evidence type="ECO:0000259" key="5">
    <source>
        <dbReference type="PROSITE" id="PS51465"/>
    </source>
</evidence>
<dbReference type="FunFam" id="2.40.10.10:FF:000068">
    <property type="entry name" value="transmembrane protease serine 2"/>
    <property type="match status" value="1"/>
</dbReference>
<dbReference type="InterPro" id="IPR009003">
    <property type="entry name" value="Peptidase_S1_PA"/>
</dbReference>
<accession>A0AAV2QHB0</accession>
<dbReference type="PROSITE" id="PS51465">
    <property type="entry name" value="KAZAL_2"/>
    <property type="match status" value="1"/>
</dbReference>
<keyword evidence="1" id="KW-1015">Disulfide bond</keyword>
<dbReference type="InterPro" id="IPR051487">
    <property type="entry name" value="Ser/Thr_Proteases_Immune/Dev"/>
</dbReference>
<dbReference type="GO" id="GO:0006508">
    <property type="term" value="P:proteolysis"/>
    <property type="evidence" value="ECO:0007669"/>
    <property type="project" value="UniProtKB-KW"/>
</dbReference>
<dbReference type="InterPro" id="IPR001314">
    <property type="entry name" value="Peptidase_S1A"/>
</dbReference>
<dbReference type="SUPFAM" id="SSF56436">
    <property type="entry name" value="C-type lectin-like"/>
    <property type="match status" value="1"/>
</dbReference>
<dbReference type="Gene3D" id="3.30.60.30">
    <property type="match status" value="1"/>
</dbReference>
<dbReference type="InterPro" id="IPR016186">
    <property type="entry name" value="C-type_lectin-like/link_sf"/>
</dbReference>
<dbReference type="PANTHER" id="PTHR24256">
    <property type="entry name" value="TRYPTASE-RELATED"/>
    <property type="match status" value="1"/>
</dbReference>
<evidence type="ECO:0000313" key="6">
    <source>
        <dbReference type="EMBL" id="CAL4085612.1"/>
    </source>
</evidence>
<protein>
    <submittedName>
        <fullName evidence="6">Uncharacterized protein</fullName>
    </submittedName>
</protein>
<evidence type="ECO:0000256" key="1">
    <source>
        <dbReference type="ARBA" id="ARBA00023157"/>
    </source>
</evidence>
<dbReference type="Gene3D" id="3.10.100.10">
    <property type="entry name" value="Mannose-Binding Protein A, subunit A"/>
    <property type="match status" value="1"/>
</dbReference>
<sequence>MSSLMTFSKAATSATDLSSRTHACGAILISDRYLLTAAHCMVIGTVVIGERLISINLGKEDLDEDPIPGPNTYGIQDVHIHPAYHKAKNNYNDIAILKTDRKVEYTKNIWPLCLPNSNQKFSDFLPGQEFEISGWGQVNRTNLSPIIQTATVYLVENSQCEHEWTHYYRQRSADWRRFVFPQGLTDQLLCAGRPGVDACQGDSGGPLSYKNINDVRTVVGVIAKGLRCPDKPIIPGFYTNVAHYIDWIYETTGLRPPLEPRNTSESTLPPHAIGKLIRHCNNSCGIAFLPVCGTNNQSYPNQCWLNLISCQSPEENIELKHPGECKECPHGFFMSKGSNQCFKFFDDEHRNWTDANSKCKNEGLNLAKPTDAVAVELTNDILKSYGDD</sequence>
<keyword evidence="3" id="KW-0378">Hydrolase</keyword>
<dbReference type="PROSITE" id="PS00134">
    <property type="entry name" value="TRYPSIN_HIS"/>
    <property type="match status" value="1"/>
</dbReference>
<keyword evidence="7" id="KW-1185">Reference proteome</keyword>
<dbReference type="InterPro" id="IPR043504">
    <property type="entry name" value="Peptidase_S1_PA_chymotrypsin"/>
</dbReference>
<gene>
    <name evidence="6" type="ORF">MNOR_LOCUS12762</name>
</gene>
<dbReference type="InterPro" id="IPR016187">
    <property type="entry name" value="CTDL_fold"/>
</dbReference>
<comment type="caution">
    <text evidence="6">The sequence shown here is derived from an EMBL/GenBank/DDBJ whole genome shotgun (WGS) entry which is preliminary data.</text>
</comment>
<dbReference type="PROSITE" id="PS00135">
    <property type="entry name" value="TRYPSIN_SER"/>
    <property type="match status" value="1"/>
</dbReference>
<dbReference type="SUPFAM" id="SSF100895">
    <property type="entry name" value="Kazal-type serine protease inhibitors"/>
    <property type="match status" value="1"/>
</dbReference>
<keyword evidence="3" id="KW-0645">Protease</keyword>
<evidence type="ECO:0000259" key="4">
    <source>
        <dbReference type="PROSITE" id="PS50240"/>
    </source>
</evidence>
<dbReference type="SMART" id="SM00020">
    <property type="entry name" value="Tryp_SPc"/>
    <property type="match status" value="1"/>
</dbReference>
<dbReference type="CDD" id="cd00037">
    <property type="entry name" value="CLECT"/>
    <property type="match status" value="1"/>
</dbReference>
<dbReference type="Gene3D" id="2.40.10.10">
    <property type="entry name" value="Trypsin-like serine proteases"/>
    <property type="match status" value="1"/>
</dbReference>
<dbReference type="AlphaFoldDB" id="A0AAV2QHB0"/>
<evidence type="ECO:0000256" key="2">
    <source>
        <dbReference type="ARBA" id="ARBA00024195"/>
    </source>
</evidence>
<dbReference type="PRINTS" id="PR00722">
    <property type="entry name" value="CHYMOTRYPSIN"/>
</dbReference>
<dbReference type="InterPro" id="IPR033116">
    <property type="entry name" value="TRYPSIN_SER"/>
</dbReference>
<dbReference type="Pfam" id="PF00089">
    <property type="entry name" value="Trypsin"/>
    <property type="match status" value="1"/>
</dbReference>
<dbReference type="GO" id="GO:0004252">
    <property type="term" value="F:serine-type endopeptidase activity"/>
    <property type="evidence" value="ECO:0007669"/>
    <property type="project" value="InterPro"/>
</dbReference>